<dbReference type="Proteomes" id="UP001487740">
    <property type="component" value="Unassembled WGS sequence"/>
</dbReference>
<evidence type="ECO:0000256" key="3">
    <source>
        <dbReference type="ARBA" id="ARBA00023004"/>
    </source>
</evidence>
<reference evidence="9 10" key="1">
    <citation type="submission" date="2023-03" db="EMBL/GenBank/DDBJ databases">
        <title>High-quality genome of Scylla paramamosain provides insights in environmental adaptation.</title>
        <authorList>
            <person name="Zhang L."/>
        </authorList>
    </citation>
    <scope>NUCLEOTIDE SEQUENCE [LARGE SCALE GENOMIC DNA]</scope>
    <source>
        <strain evidence="9">LZ_2023a</strain>
        <tissue evidence="9">Muscle</tissue>
    </source>
</reference>
<name>A0AAW0UI12_SCYPA</name>
<sequence>MAGRNEDTERAMSVYHDEIEIEDFDFDEDTELYTYPCPCGDRFQISKEDLASGEDTATCPSCSLIVKVIYNIEDFAEIAAQNITFYLKQDGWKRSWAWPRKGYEFGAAWGTEGRSLTR</sequence>
<dbReference type="InterPro" id="IPR044248">
    <property type="entry name" value="DPH3/4-like"/>
</dbReference>
<dbReference type="Pfam" id="PF05207">
    <property type="entry name" value="Zn_ribbon_CSL"/>
    <property type="match status" value="1"/>
</dbReference>
<evidence type="ECO:0000256" key="1">
    <source>
        <dbReference type="ARBA" id="ARBA00005156"/>
    </source>
</evidence>
<dbReference type="InterPro" id="IPR036671">
    <property type="entry name" value="DPH_MB_sf"/>
</dbReference>
<evidence type="ECO:0000256" key="2">
    <source>
        <dbReference type="ARBA" id="ARBA00022723"/>
    </source>
</evidence>
<evidence type="ECO:0000256" key="7">
    <source>
        <dbReference type="ARBA" id="ARBA00048125"/>
    </source>
</evidence>
<organism evidence="9 10">
    <name type="scientific">Scylla paramamosain</name>
    <name type="common">Mud crab</name>
    <dbReference type="NCBI Taxonomy" id="85552"/>
    <lineage>
        <taxon>Eukaryota</taxon>
        <taxon>Metazoa</taxon>
        <taxon>Ecdysozoa</taxon>
        <taxon>Arthropoda</taxon>
        <taxon>Crustacea</taxon>
        <taxon>Multicrustacea</taxon>
        <taxon>Malacostraca</taxon>
        <taxon>Eumalacostraca</taxon>
        <taxon>Eucarida</taxon>
        <taxon>Decapoda</taxon>
        <taxon>Pleocyemata</taxon>
        <taxon>Brachyura</taxon>
        <taxon>Eubrachyura</taxon>
        <taxon>Portunoidea</taxon>
        <taxon>Portunidae</taxon>
        <taxon>Portuninae</taxon>
        <taxon>Scylla</taxon>
    </lineage>
</organism>
<accession>A0AAW0UI12</accession>
<dbReference type="PANTHER" id="PTHR21454:SF31">
    <property type="entry name" value="DIPHTHAMIDE BIOSYNTHESIS PROTEIN 3"/>
    <property type="match status" value="1"/>
</dbReference>
<dbReference type="FunFam" id="3.10.660.10:FF:000001">
    <property type="entry name" value="Diphthamide biosynthesis 3"/>
    <property type="match status" value="1"/>
</dbReference>
<comment type="caution">
    <text evidence="9">The sequence shown here is derived from an EMBL/GenBank/DDBJ whole genome shotgun (WGS) entry which is preliminary data.</text>
</comment>
<comment type="catalytic activity">
    <reaction evidence="7">
        <text>2 [3Fe-4S](0)-[protein] + 2 Fe(2+)-[Dph3] + NADH = 2 [4Fe-4S](1+)-[protein] + 2 [Dph3] + NAD(+) + H(+)</text>
        <dbReference type="Rhea" id="RHEA:71239"/>
        <dbReference type="Rhea" id="RHEA-COMP:17997"/>
        <dbReference type="Rhea" id="RHEA-COMP:17998"/>
        <dbReference type="Rhea" id="RHEA-COMP:18001"/>
        <dbReference type="Rhea" id="RHEA-COMP:18002"/>
        <dbReference type="ChEBI" id="CHEBI:15378"/>
        <dbReference type="ChEBI" id="CHEBI:29033"/>
        <dbReference type="ChEBI" id="CHEBI:33723"/>
        <dbReference type="ChEBI" id="CHEBI:47402"/>
        <dbReference type="ChEBI" id="CHEBI:57540"/>
        <dbReference type="ChEBI" id="CHEBI:57945"/>
        <dbReference type="ChEBI" id="CHEBI:83228"/>
    </reaction>
</comment>
<dbReference type="InterPro" id="IPR007872">
    <property type="entry name" value="DPH_MB_dom"/>
</dbReference>
<dbReference type="PROSITE" id="PS51074">
    <property type="entry name" value="DPH_MB"/>
    <property type="match status" value="1"/>
</dbReference>
<evidence type="ECO:0000259" key="8">
    <source>
        <dbReference type="PROSITE" id="PS51074"/>
    </source>
</evidence>
<keyword evidence="3" id="KW-0408">Iron</keyword>
<dbReference type="AlphaFoldDB" id="A0AAW0UI12"/>
<evidence type="ECO:0000256" key="5">
    <source>
        <dbReference type="ARBA" id="ARBA00036267"/>
    </source>
</evidence>
<keyword evidence="2" id="KW-0479">Metal-binding</keyword>
<dbReference type="PANTHER" id="PTHR21454">
    <property type="entry name" value="DPH3 HOMOLOG-RELATED"/>
    <property type="match status" value="1"/>
</dbReference>
<protein>
    <recommendedName>
        <fullName evidence="6">Diphthamide biosynthesis protein 3</fullName>
    </recommendedName>
</protein>
<keyword evidence="10" id="KW-1185">Reference proteome</keyword>
<dbReference type="Gene3D" id="3.10.660.10">
    <property type="entry name" value="DPH Zinc finger"/>
    <property type="match status" value="1"/>
</dbReference>
<gene>
    <name evidence="9" type="ORF">O3P69_003898</name>
</gene>
<comment type="catalytic activity">
    <reaction evidence="5">
        <text>[3Fe-4S](1+)-[protein] + Fe(2+)-[Dph3] = [3Fe-4S](0)-[protein] + Fe(3+)-[Dph3]</text>
        <dbReference type="Rhea" id="RHEA:71235"/>
        <dbReference type="Rhea" id="RHEA-COMP:17996"/>
        <dbReference type="Rhea" id="RHEA-COMP:17997"/>
        <dbReference type="Rhea" id="RHEA-COMP:18002"/>
        <dbReference type="Rhea" id="RHEA-COMP:18003"/>
        <dbReference type="ChEBI" id="CHEBI:29033"/>
        <dbReference type="ChEBI" id="CHEBI:29034"/>
        <dbReference type="ChEBI" id="CHEBI:33751"/>
        <dbReference type="ChEBI" id="CHEBI:47402"/>
        <dbReference type="ChEBI" id="CHEBI:83228"/>
    </reaction>
</comment>
<dbReference type="EMBL" id="JARAKH010000012">
    <property type="protein sequence ID" value="KAK8398332.1"/>
    <property type="molecule type" value="Genomic_DNA"/>
</dbReference>
<proteinExistence type="inferred from homology"/>
<evidence type="ECO:0000256" key="4">
    <source>
        <dbReference type="ARBA" id="ARBA00024032"/>
    </source>
</evidence>
<feature type="domain" description="DPH-type MB" evidence="8">
    <location>
        <begin position="15"/>
        <end position="71"/>
    </location>
</feature>
<dbReference type="SUPFAM" id="SSF144217">
    <property type="entry name" value="CSL zinc finger"/>
    <property type="match status" value="1"/>
</dbReference>
<evidence type="ECO:0000256" key="6">
    <source>
        <dbReference type="ARBA" id="ARBA00041070"/>
    </source>
</evidence>
<dbReference type="GO" id="GO:0017183">
    <property type="term" value="P:protein histidyl modification to diphthamide"/>
    <property type="evidence" value="ECO:0007669"/>
    <property type="project" value="InterPro"/>
</dbReference>
<comment type="similarity">
    <text evidence="4">Belongs to the DPH3 family.</text>
</comment>
<evidence type="ECO:0000313" key="9">
    <source>
        <dbReference type="EMBL" id="KAK8398332.1"/>
    </source>
</evidence>
<evidence type="ECO:0000313" key="10">
    <source>
        <dbReference type="Proteomes" id="UP001487740"/>
    </source>
</evidence>
<dbReference type="GO" id="GO:0046872">
    <property type="term" value="F:metal ion binding"/>
    <property type="evidence" value="ECO:0007669"/>
    <property type="project" value="UniProtKB-KW"/>
</dbReference>
<comment type="pathway">
    <text evidence="1">Protein modification; peptidyl-diphthamide biosynthesis.</text>
</comment>